<name>A0A6J5N166_9CAUD</name>
<proteinExistence type="predicted"/>
<protein>
    <submittedName>
        <fullName evidence="1">Uncharacterized protein</fullName>
    </submittedName>
</protein>
<organism evidence="1">
    <name type="scientific">uncultured Caudovirales phage</name>
    <dbReference type="NCBI Taxonomy" id="2100421"/>
    <lineage>
        <taxon>Viruses</taxon>
        <taxon>Duplodnaviria</taxon>
        <taxon>Heunggongvirae</taxon>
        <taxon>Uroviricota</taxon>
        <taxon>Caudoviricetes</taxon>
        <taxon>Peduoviridae</taxon>
        <taxon>Maltschvirus</taxon>
        <taxon>Maltschvirus maltsch</taxon>
    </lineage>
</organism>
<gene>
    <name evidence="1" type="ORF">UFOVP618_12</name>
</gene>
<evidence type="ECO:0000313" key="1">
    <source>
        <dbReference type="EMBL" id="CAB4152468.1"/>
    </source>
</evidence>
<sequence length="434" mass="48917">MANIFVRSPYIENVNAPGQIGSKIEIYLWNDGTTEPTTPQYTLSKLIPSDTNTLTSYDISPYVREYLSHLEPQAPVVGTFTSLASTQWCNVKVRKYKLVGTTYTTVSIPQYYAFDGYSFYESGANYDHGRFLLEQKEYFYNEDATYAGEVATYLNANEFVRYVDESTTTTITGVTLNVNLSFEVTTLTKTGRYILLPGEYLSFTYTNALGNPDVWVGTVLTCTYNSGTNTTTITPDFLGFPVETDGVSPTTNKVVTTLDSAYYTIPSSKWHTIARISGAKNTLQILSSSYTKLAEWEFTPVCESKYTPVTIDFINKYGAWQREFFFKASKNTLAIESSDYNVMQSSASSYDVLQGQKRTFNANARETISVNSGYVNEDFSSNIKQLIMSERILVDNKPAICKTKSLELMKNINNHMINYSLEFEFAYNTINNVI</sequence>
<dbReference type="EMBL" id="LR796587">
    <property type="protein sequence ID" value="CAB4152468.1"/>
    <property type="molecule type" value="Genomic_DNA"/>
</dbReference>
<accession>A0A6J5N166</accession>
<reference evidence="1" key="1">
    <citation type="submission" date="2020-04" db="EMBL/GenBank/DDBJ databases">
        <authorList>
            <person name="Chiriac C."/>
            <person name="Salcher M."/>
            <person name="Ghai R."/>
            <person name="Kavagutti S V."/>
        </authorList>
    </citation>
    <scope>NUCLEOTIDE SEQUENCE</scope>
</reference>